<sequence>MRIFFDARYIRVDFHDGISRYSAGLGAALAKRTPVVFLINDERQRASLPEGANCLLIHAPTSIKEPFTSLLLNRYRPDALFSPMQTIGTFGRRFKLILTLHDTIYYRHRTPPRNLSWPIRLGWRLFHLSYVPQRLTLNSGDVVATVSETSKREFERVRLTKRPIVVIPNAAPERADDVGKPTVSEAGPRNLIYMGSFMPYKNVETLIRGMSGLPEHTLHLLSRITPERRAEYEAIIPSGANVVFHNGVSDDEYTNLLLNNAALVTASKDEGYGLPVAEALSLGVPAVVSNLPIFREVGGEGALYFSVDNPEDFAEQIRRLDNIAERERLVTRGIAHIKSFSWARSASILHSTIETLLGKPADGE</sequence>
<keyword evidence="1" id="KW-0328">Glycosyltransferase</keyword>
<feature type="domain" description="Glycosyl transferase family 1" evidence="3">
    <location>
        <begin position="186"/>
        <end position="322"/>
    </location>
</feature>
<organism evidence="5 6">
    <name type="scientific">Lysinibacter cavernae</name>
    <dbReference type="NCBI Taxonomy" id="1640652"/>
    <lineage>
        <taxon>Bacteria</taxon>
        <taxon>Bacillati</taxon>
        <taxon>Actinomycetota</taxon>
        <taxon>Actinomycetes</taxon>
        <taxon>Micrococcales</taxon>
        <taxon>Microbacteriaceae</taxon>
        <taxon>Lysinibacter</taxon>
    </lineage>
</organism>
<dbReference type="PANTHER" id="PTHR46401:SF2">
    <property type="entry name" value="GLYCOSYLTRANSFERASE WBBK-RELATED"/>
    <property type="match status" value="1"/>
</dbReference>
<dbReference type="GO" id="GO:0016757">
    <property type="term" value="F:glycosyltransferase activity"/>
    <property type="evidence" value="ECO:0007669"/>
    <property type="project" value="UniProtKB-KW"/>
</dbReference>
<evidence type="ECO:0000313" key="6">
    <source>
        <dbReference type="Proteomes" id="UP000541033"/>
    </source>
</evidence>
<name>A0A7X5R2Q6_9MICO</name>
<dbReference type="Pfam" id="PF00534">
    <property type="entry name" value="Glycos_transf_1"/>
    <property type="match status" value="1"/>
</dbReference>
<proteinExistence type="predicted"/>
<dbReference type="EMBL" id="JAAMOX010000002">
    <property type="protein sequence ID" value="NIH54588.1"/>
    <property type="molecule type" value="Genomic_DNA"/>
</dbReference>
<evidence type="ECO:0000256" key="1">
    <source>
        <dbReference type="ARBA" id="ARBA00022676"/>
    </source>
</evidence>
<dbReference type="PANTHER" id="PTHR46401">
    <property type="entry name" value="GLYCOSYLTRANSFERASE WBBK-RELATED"/>
    <property type="match status" value="1"/>
</dbReference>
<accession>A0A7X5R2Q6</accession>
<dbReference type="CDD" id="cd03809">
    <property type="entry name" value="GT4_MtfB-like"/>
    <property type="match status" value="1"/>
</dbReference>
<keyword evidence="2 5" id="KW-0808">Transferase</keyword>
<dbReference type="SUPFAM" id="SSF53756">
    <property type="entry name" value="UDP-Glycosyltransferase/glycogen phosphorylase"/>
    <property type="match status" value="1"/>
</dbReference>
<reference evidence="5 6" key="1">
    <citation type="submission" date="2020-02" db="EMBL/GenBank/DDBJ databases">
        <title>Sequencing the genomes of 1000 actinobacteria strains.</title>
        <authorList>
            <person name="Klenk H.-P."/>
        </authorList>
    </citation>
    <scope>NUCLEOTIDE SEQUENCE [LARGE SCALE GENOMIC DNA]</scope>
    <source>
        <strain evidence="5 6">DSM 27960</strain>
    </source>
</reference>
<gene>
    <name evidence="5" type="ORF">FHX76_002484</name>
</gene>
<dbReference type="InterPro" id="IPR028098">
    <property type="entry name" value="Glyco_trans_4-like_N"/>
</dbReference>
<dbReference type="AlphaFoldDB" id="A0A7X5R2Q6"/>
<dbReference type="Proteomes" id="UP000541033">
    <property type="component" value="Unassembled WGS sequence"/>
</dbReference>
<evidence type="ECO:0000259" key="4">
    <source>
        <dbReference type="Pfam" id="PF13439"/>
    </source>
</evidence>
<evidence type="ECO:0000256" key="2">
    <source>
        <dbReference type="ARBA" id="ARBA00022679"/>
    </source>
</evidence>
<keyword evidence="6" id="KW-1185">Reference proteome</keyword>
<protein>
    <submittedName>
        <fullName evidence="5">Glycosyltransferase involved in cell wall biosynthesis</fullName>
    </submittedName>
</protein>
<evidence type="ECO:0000259" key="3">
    <source>
        <dbReference type="Pfam" id="PF00534"/>
    </source>
</evidence>
<dbReference type="RefSeq" id="WP_167151028.1">
    <property type="nucleotide sequence ID" value="NZ_JAAMOX010000002.1"/>
</dbReference>
<comment type="caution">
    <text evidence="5">The sequence shown here is derived from an EMBL/GenBank/DDBJ whole genome shotgun (WGS) entry which is preliminary data.</text>
</comment>
<feature type="domain" description="Glycosyltransferase subfamily 4-like N-terminal" evidence="4">
    <location>
        <begin position="70"/>
        <end position="170"/>
    </location>
</feature>
<dbReference type="Gene3D" id="3.40.50.2000">
    <property type="entry name" value="Glycogen Phosphorylase B"/>
    <property type="match status" value="2"/>
</dbReference>
<dbReference type="Pfam" id="PF13439">
    <property type="entry name" value="Glyco_transf_4"/>
    <property type="match status" value="1"/>
</dbReference>
<evidence type="ECO:0000313" key="5">
    <source>
        <dbReference type="EMBL" id="NIH54588.1"/>
    </source>
</evidence>
<dbReference type="InterPro" id="IPR001296">
    <property type="entry name" value="Glyco_trans_1"/>
</dbReference>